<evidence type="ECO:0000256" key="5">
    <source>
        <dbReference type="ARBA" id="ARBA00023004"/>
    </source>
</evidence>
<dbReference type="InterPro" id="IPR006463">
    <property type="entry name" value="MiaB_methiolase"/>
</dbReference>
<reference evidence="10 11" key="1">
    <citation type="journal article" date="2018" name="Sci. Rep.">
        <title>Raphidocelis subcapitata (=Pseudokirchneriella subcapitata) provides an insight into genome evolution and environmental adaptations in the Sphaeropleales.</title>
        <authorList>
            <person name="Suzuki S."/>
            <person name="Yamaguchi H."/>
            <person name="Nakajima N."/>
            <person name="Kawachi M."/>
        </authorList>
    </citation>
    <scope>NUCLEOTIDE SEQUENCE [LARGE SCALE GENOMIC DNA]</scope>
    <source>
        <strain evidence="10 11">NIES-35</strain>
    </source>
</reference>
<dbReference type="Pfam" id="PF04055">
    <property type="entry name" value="Radical_SAM"/>
    <property type="match status" value="2"/>
</dbReference>
<dbReference type="AlphaFoldDB" id="A0A2V0NUW1"/>
<feature type="region of interest" description="Disordered" evidence="7">
    <location>
        <begin position="306"/>
        <end position="348"/>
    </location>
</feature>
<dbReference type="STRING" id="307507.A0A2V0NUW1"/>
<keyword evidence="5" id="KW-0408">Iron</keyword>
<proteinExistence type="predicted"/>
<dbReference type="FunFam" id="3.40.50.12160:FF:000003">
    <property type="entry name" value="CDK5 regulatory subunit-associated protein 1"/>
    <property type="match status" value="1"/>
</dbReference>
<evidence type="ECO:0000256" key="2">
    <source>
        <dbReference type="ARBA" id="ARBA00022485"/>
    </source>
</evidence>
<dbReference type="InParanoid" id="A0A2V0NUW1"/>
<keyword evidence="4" id="KW-0479">Metal-binding</keyword>
<sequence length="692" mass="70547">MWHLACRFGRDGAAAGLAAGAAAAAPALARHLPPAAAASTAARPANDACSAGGGCSSGGSASDRASSSAGAGPSSAAAAPGGASPRRAVHIITHGCQMNVSDSELVARLLSDSGYDPRAASVEAADAVLINTCAIREGAEARIWGKLAQLRDVKRARRKEGGDLVVGVLGCMAERLKRKLLDSDKLADLVVGPDAYRDLPRVLEAVRAGAAGGPEAMSVALSLDETYADVVPLRAGGGPAAFVSIMRGCNNMCSFCIVPHTRGRERSRPADSILREVEGLLREGVREVTLLGQNVNSYAYAPPQGGGGGGGSGMDAAASSGAGDGPSCSGGEAAVQREGPPAGADPPGAAAAAAARFYAPGFSSVYAPSSRAGAVRFAQLLSSVAGLDPELRVRFTSPHPKDFSDEVLEVVASTPNIARHLHMPAQSGSTTMLARMRRGHTREAYDALVARARAAVPGVALSTDIICGFCGETDEEHAATLDLLRSTRYDSAFLFAYSRRDKTHAARHYEDDVPEATKALRLQEAFEAYREGQRQLLTLQPGALHLVLLEGPARKGEGMLTGRTCSNKRVVFRDGPLPAALDDLRRAAEAASGGGGGVIGGGGFVYRGPFVQPRPGEYVACLVREVVSGATLLATPLARTSAAAFVAEFGGTLPGRGAGGWVAAAGAAAEAAEAAAAAGSAPRRCEAAAAFG</sequence>
<evidence type="ECO:0000256" key="1">
    <source>
        <dbReference type="ARBA" id="ARBA00001966"/>
    </source>
</evidence>
<organism evidence="10 11">
    <name type="scientific">Raphidocelis subcapitata</name>
    <dbReference type="NCBI Taxonomy" id="307507"/>
    <lineage>
        <taxon>Eukaryota</taxon>
        <taxon>Viridiplantae</taxon>
        <taxon>Chlorophyta</taxon>
        <taxon>core chlorophytes</taxon>
        <taxon>Chlorophyceae</taxon>
        <taxon>CS clade</taxon>
        <taxon>Sphaeropleales</taxon>
        <taxon>Selenastraceae</taxon>
        <taxon>Raphidocelis</taxon>
    </lineage>
</organism>
<dbReference type="InterPro" id="IPR006638">
    <property type="entry name" value="Elp3/MiaA/NifB-like_rSAM"/>
</dbReference>
<evidence type="ECO:0000313" key="11">
    <source>
        <dbReference type="Proteomes" id="UP000247498"/>
    </source>
</evidence>
<evidence type="ECO:0000256" key="3">
    <source>
        <dbReference type="ARBA" id="ARBA00022691"/>
    </source>
</evidence>
<feature type="domain" description="Radical SAM core" evidence="9">
    <location>
        <begin position="235"/>
        <end position="535"/>
    </location>
</feature>
<keyword evidence="6" id="KW-0411">Iron-sulfur</keyword>
<gene>
    <name evidence="10" type="ORF">Rsub_04164</name>
</gene>
<dbReference type="GO" id="GO:0035597">
    <property type="term" value="F:tRNA-2-methylthio-N(6)-dimethylallyladenosine(37) synthase activity"/>
    <property type="evidence" value="ECO:0007669"/>
    <property type="project" value="TreeGrafter"/>
</dbReference>
<dbReference type="InterPro" id="IPR038135">
    <property type="entry name" value="Methylthiotransferase_N_sf"/>
</dbReference>
<dbReference type="PANTHER" id="PTHR43020:SF2">
    <property type="entry name" value="MITOCHONDRIAL TRNA METHYLTHIOTRANSFERASE CDK5RAP1"/>
    <property type="match status" value="1"/>
</dbReference>
<dbReference type="Gene3D" id="3.80.30.20">
    <property type="entry name" value="tm_1862 like domain"/>
    <property type="match status" value="2"/>
</dbReference>
<dbReference type="OrthoDB" id="190098at2759"/>
<evidence type="ECO:0000259" key="8">
    <source>
        <dbReference type="PROSITE" id="PS51449"/>
    </source>
</evidence>
<dbReference type="Pfam" id="PF00919">
    <property type="entry name" value="UPF0004"/>
    <property type="match status" value="1"/>
</dbReference>
<dbReference type="EMBL" id="BDRX01000024">
    <property type="protein sequence ID" value="GBF91424.1"/>
    <property type="molecule type" value="Genomic_DNA"/>
</dbReference>
<dbReference type="FunCoup" id="A0A2V0NUW1">
    <property type="interactions" value="2071"/>
</dbReference>
<dbReference type="Gene3D" id="3.40.50.12160">
    <property type="entry name" value="Methylthiotransferase, N-terminal domain"/>
    <property type="match status" value="1"/>
</dbReference>
<dbReference type="SFLD" id="SFLDF00273">
    <property type="entry name" value="(dimethylallyl)adenosine_tRNA"/>
    <property type="match status" value="1"/>
</dbReference>
<dbReference type="SFLD" id="SFLDF00413">
    <property type="entry name" value="CDK5RAP1"/>
    <property type="match status" value="1"/>
</dbReference>
<comment type="cofactor">
    <cofactor evidence="1">
        <name>[4Fe-4S] cluster</name>
        <dbReference type="ChEBI" id="CHEBI:49883"/>
    </cofactor>
</comment>
<name>A0A2V0NUW1_9CHLO</name>
<accession>A0A2V0NUW1</accession>
<dbReference type="SFLD" id="SFLDG01082">
    <property type="entry name" value="B12-binding_domain_containing"/>
    <property type="match status" value="1"/>
</dbReference>
<dbReference type="SUPFAM" id="SSF102114">
    <property type="entry name" value="Radical SAM enzymes"/>
    <property type="match status" value="2"/>
</dbReference>
<dbReference type="InterPro" id="IPR005839">
    <property type="entry name" value="Methylthiotransferase"/>
</dbReference>
<dbReference type="GO" id="GO:0051539">
    <property type="term" value="F:4 iron, 4 sulfur cluster binding"/>
    <property type="evidence" value="ECO:0007669"/>
    <property type="project" value="UniProtKB-KW"/>
</dbReference>
<feature type="compositionally biased region" description="Low complexity" evidence="7">
    <location>
        <begin position="339"/>
        <end position="348"/>
    </location>
</feature>
<dbReference type="SFLD" id="SFLDG01061">
    <property type="entry name" value="methylthiotransferase"/>
    <property type="match status" value="1"/>
</dbReference>
<dbReference type="PROSITE" id="PS51449">
    <property type="entry name" value="MTTASE_N"/>
    <property type="match status" value="1"/>
</dbReference>
<protein>
    <submittedName>
        <fullName evidence="10">Uncharacterized protein</fullName>
    </submittedName>
</protein>
<evidence type="ECO:0000256" key="7">
    <source>
        <dbReference type="SAM" id="MobiDB-lite"/>
    </source>
</evidence>
<dbReference type="PROSITE" id="PS51918">
    <property type="entry name" value="RADICAL_SAM"/>
    <property type="match status" value="1"/>
</dbReference>
<feature type="region of interest" description="Disordered" evidence="7">
    <location>
        <begin position="60"/>
        <end position="82"/>
    </location>
</feature>
<dbReference type="InterPro" id="IPR058240">
    <property type="entry name" value="rSAM_sf"/>
</dbReference>
<dbReference type="Proteomes" id="UP000247498">
    <property type="component" value="Unassembled WGS sequence"/>
</dbReference>
<evidence type="ECO:0000256" key="4">
    <source>
        <dbReference type="ARBA" id="ARBA00022723"/>
    </source>
</evidence>
<dbReference type="InterPro" id="IPR013848">
    <property type="entry name" value="Methylthiotransferase_N"/>
</dbReference>
<dbReference type="InterPro" id="IPR020612">
    <property type="entry name" value="Methylthiotransferase_CS"/>
</dbReference>
<dbReference type="SMART" id="SM00729">
    <property type="entry name" value="Elp3"/>
    <property type="match status" value="1"/>
</dbReference>
<dbReference type="SFLD" id="SFLDS00029">
    <property type="entry name" value="Radical_SAM"/>
    <property type="match status" value="1"/>
</dbReference>
<evidence type="ECO:0000256" key="6">
    <source>
        <dbReference type="ARBA" id="ARBA00023014"/>
    </source>
</evidence>
<keyword evidence="3" id="KW-0949">S-adenosyl-L-methionine</keyword>
<dbReference type="InterPro" id="IPR023404">
    <property type="entry name" value="rSAM_horseshoe"/>
</dbReference>
<feature type="domain" description="MTTase N-terminal" evidence="8">
    <location>
        <begin position="87"/>
        <end position="208"/>
    </location>
</feature>
<keyword evidence="11" id="KW-1185">Reference proteome</keyword>
<dbReference type="PROSITE" id="PS01278">
    <property type="entry name" value="MTTASE_RADICAL"/>
    <property type="match status" value="1"/>
</dbReference>
<evidence type="ECO:0000259" key="9">
    <source>
        <dbReference type="PROSITE" id="PS51918"/>
    </source>
</evidence>
<dbReference type="GO" id="GO:0005739">
    <property type="term" value="C:mitochondrion"/>
    <property type="evidence" value="ECO:0007669"/>
    <property type="project" value="TreeGrafter"/>
</dbReference>
<feature type="compositionally biased region" description="Low complexity" evidence="7">
    <location>
        <begin position="314"/>
        <end position="331"/>
    </location>
</feature>
<comment type="caution">
    <text evidence="10">The sequence shown here is derived from an EMBL/GenBank/DDBJ whole genome shotgun (WGS) entry which is preliminary data.</text>
</comment>
<dbReference type="GO" id="GO:0005829">
    <property type="term" value="C:cytosol"/>
    <property type="evidence" value="ECO:0007669"/>
    <property type="project" value="TreeGrafter"/>
</dbReference>
<evidence type="ECO:0000313" key="10">
    <source>
        <dbReference type="EMBL" id="GBF91424.1"/>
    </source>
</evidence>
<dbReference type="GO" id="GO:0046872">
    <property type="term" value="F:metal ion binding"/>
    <property type="evidence" value="ECO:0007669"/>
    <property type="project" value="UniProtKB-KW"/>
</dbReference>
<dbReference type="PANTHER" id="PTHR43020">
    <property type="entry name" value="CDK5 REGULATORY SUBUNIT-ASSOCIATED PROTEIN 1"/>
    <property type="match status" value="1"/>
</dbReference>
<dbReference type="InterPro" id="IPR007197">
    <property type="entry name" value="rSAM"/>
</dbReference>
<keyword evidence="2" id="KW-0004">4Fe-4S</keyword>